<accession>A0A0R2CKD3</accession>
<dbReference type="InterPro" id="IPR001261">
    <property type="entry name" value="ArgE/DapE_CS"/>
</dbReference>
<sequence length="420" mass="46604">MPNLTESYQNFIEQLFIKYAKVNTRSDEDSQAVPTTQGQVELAKIVLQDLKKLGVADVVYDPKDSYVVASLPANTTADITPIGFIAHLDTADFPAENVQPQVHENYDGQDVVLNEAKKIVLRVSEFPNLKNYRGQRLITSDGTTLLGVDDKAGVASILTAVKYLLEHPSLKHGPISFAFGPDEEIGRGAKRFDVSKFKVKFAYTLDNGLPGQLEAETFNAAQAKIKIKGTSVHPGNAFGLMVNAITLANHIISLLPAGEVPEKSCGHQGFFLVTDFKATIAQADLKIIIRDFDQQKFNAKKKLLQQIVADLNRQFERPRITLELKDQYFNIGDVIQQHPYITELVLNVYHKLGLKVQVHPFRGGTDGNFLTAKGIPTPNLFNGGENFHGPYEFVTTEAMLTTSKTVIEIIKEHAQNDHYQ</sequence>
<dbReference type="Pfam" id="PF07687">
    <property type="entry name" value="M20_dimer"/>
    <property type="match status" value="1"/>
</dbReference>
<feature type="binding site" evidence="11">
    <location>
        <position position="149"/>
    </location>
    <ligand>
        <name>Zn(2+)</name>
        <dbReference type="ChEBI" id="CHEBI:29105"/>
        <label>2</label>
    </ligand>
</feature>
<dbReference type="NCBIfam" id="NF003976">
    <property type="entry name" value="PRK05469.1"/>
    <property type="match status" value="1"/>
</dbReference>
<dbReference type="STRING" id="1133569.FD21_GL000464"/>
<keyword evidence="5 11" id="KW-0479">Metal-binding</keyword>
<dbReference type="InterPro" id="IPR002933">
    <property type="entry name" value="Peptidase_M20"/>
</dbReference>
<gene>
    <name evidence="13" type="ORF">FD21_GL000464</name>
</gene>
<feature type="binding site" evidence="11">
    <location>
        <position position="388"/>
    </location>
    <ligand>
        <name>Zn(2+)</name>
        <dbReference type="ChEBI" id="CHEBI:29105"/>
        <label>2</label>
    </ligand>
</feature>
<evidence type="ECO:0000256" key="8">
    <source>
        <dbReference type="ARBA" id="ARBA00023049"/>
    </source>
</evidence>
<keyword evidence="8" id="KW-0482">Metalloprotease</keyword>
<evidence type="ECO:0000256" key="3">
    <source>
        <dbReference type="ARBA" id="ARBA00022438"/>
    </source>
</evidence>
<evidence type="ECO:0000313" key="14">
    <source>
        <dbReference type="Proteomes" id="UP000051576"/>
    </source>
</evidence>
<protein>
    <recommendedName>
        <fullName evidence="9">Peptidase T</fullName>
        <ecNumber evidence="9">3.4.11.4</ecNumber>
    </recommendedName>
</protein>
<keyword evidence="4" id="KW-0645">Protease</keyword>
<keyword evidence="3" id="KW-0031">Aminopeptidase</keyword>
<dbReference type="GO" id="GO:0006518">
    <property type="term" value="P:peptide metabolic process"/>
    <property type="evidence" value="ECO:0007669"/>
    <property type="project" value="InterPro"/>
</dbReference>
<dbReference type="GO" id="GO:0008270">
    <property type="term" value="F:zinc ion binding"/>
    <property type="evidence" value="ECO:0007669"/>
    <property type="project" value="InterPro"/>
</dbReference>
<feature type="active site" description="Proton acceptor" evidence="10">
    <location>
        <position position="183"/>
    </location>
</feature>
<evidence type="ECO:0000256" key="1">
    <source>
        <dbReference type="ARBA" id="ARBA00000870"/>
    </source>
</evidence>
<dbReference type="PROSITE" id="PS00758">
    <property type="entry name" value="ARGE_DAPE_CPG2_1"/>
    <property type="match status" value="1"/>
</dbReference>
<dbReference type="Gene3D" id="3.30.70.360">
    <property type="match status" value="1"/>
</dbReference>
<dbReference type="GO" id="GO:0006508">
    <property type="term" value="P:proteolysis"/>
    <property type="evidence" value="ECO:0007669"/>
    <property type="project" value="UniProtKB-UniRule"/>
</dbReference>
<dbReference type="Pfam" id="PF01546">
    <property type="entry name" value="Peptidase_M20"/>
    <property type="match status" value="1"/>
</dbReference>
<dbReference type="EC" id="3.4.11.4" evidence="9"/>
<keyword evidence="7 11" id="KW-0862">Zinc</keyword>
<dbReference type="Gene3D" id="3.40.630.10">
    <property type="entry name" value="Zn peptidases"/>
    <property type="match status" value="1"/>
</dbReference>
<dbReference type="InterPro" id="IPR011650">
    <property type="entry name" value="Peptidase_M20_dimer"/>
</dbReference>
<dbReference type="PATRIC" id="fig|1133569.4.peg.489"/>
<evidence type="ECO:0000259" key="12">
    <source>
        <dbReference type="Pfam" id="PF07687"/>
    </source>
</evidence>
<feature type="active site" evidence="10">
    <location>
        <position position="89"/>
    </location>
</feature>
<comment type="similarity">
    <text evidence="2">Belongs to the peptidase M20B family.</text>
</comment>
<keyword evidence="6" id="KW-0378">Hydrolase</keyword>
<keyword evidence="14" id="KW-1185">Reference proteome</keyword>
<dbReference type="GO" id="GO:0008237">
    <property type="term" value="F:metallopeptidase activity"/>
    <property type="evidence" value="ECO:0007669"/>
    <property type="project" value="UniProtKB-KW"/>
</dbReference>
<evidence type="ECO:0000256" key="6">
    <source>
        <dbReference type="ARBA" id="ARBA00022801"/>
    </source>
</evidence>
<dbReference type="SUPFAM" id="SSF55031">
    <property type="entry name" value="Bacterial exopeptidase dimerisation domain"/>
    <property type="match status" value="1"/>
</dbReference>
<evidence type="ECO:0000256" key="4">
    <source>
        <dbReference type="ARBA" id="ARBA00022670"/>
    </source>
</evidence>
<dbReference type="AlphaFoldDB" id="A0A0R2CKD3"/>
<evidence type="ECO:0000313" key="13">
    <source>
        <dbReference type="EMBL" id="KRM89001.1"/>
    </source>
</evidence>
<organism evidence="13 14">
    <name type="scientific">Liquorilactobacillus vini DSM 20605</name>
    <dbReference type="NCBI Taxonomy" id="1133569"/>
    <lineage>
        <taxon>Bacteria</taxon>
        <taxon>Bacillati</taxon>
        <taxon>Bacillota</taxon>
        <taxon>Bacilli</taxon>
        <taxon>Lactobacillales</taxon>
        <taxon>Lactobacillaceae</taxon>
        <taxon>Liquorilactobacillus</taxon>
    </lineage>
</organism>
<evidence type="ECO:0000256" key="11">
    <source>
        <dbReference type="PIRSR" id="PIRSR037215-2"/>
    </source>
</evidence>
<proteinExistence type="inferred from homology"/>
<feature type="domain" description="Peptidase M20 dimerisation" evidence="12">
    <location>
        <begin position="216"/>
        <end position="314"/>
    </location>
</feature>
<dbReference type="InterPro" id="IPR036264">
    <property type="entry name" value="Bact_exopeptidase_dim_dom"/>
</dbReference>
<dbReference type="Proteomes" id="UP000051576">
    <property type="component" value="Unassembled WGS sequence"/>
</dbReference>
<dbReference type="InterPro" id="IPR010161">
    <property type="entry name" value="Peptidase_M20B"/>
</dbReference>
<feature type="binding site" evidence="11">
    <location>
        <position position="184"/>
    </location>
    <ligand>
        <name>Zn(2+)</name>
        <dbReference type="ChEBI" id="CHEBI:29105"/>
        <label>2</label>
    </ligand>
</feature>
<dbReference type="NCBIfam" id="TIGR01882">
    <property type="entry name" value="peptidase-T"/>
    <property type="match status" value="1"/>
</dbReference>
<evidence type="ECO:0000256" key="9">
    <source>
        <dbReference type="NCBIfam" id="TIGR01882"/>
    </source>
</evidence>
<evidence type="ECO:0000256" key="7">
    <source>
        <dbReference type="ARBA" id="ARBA00022833"/>
    </source>
</evidence>
<evidence type="ECO:0000256" key="2">
    <source>
        <dbReference type="ARBA" id="ARBA00009692"/>
    </source>
</evidence>
<feature type="binding site" evidence="11">
    <location>
        <position position="149"/>
    </location>
    <ligand>
        <name>Zn(2+)</name>
        <dbReference type="ChEBI" id="CHEBI:29105"/>
        <label>1</label>
    </ligand>
</feature>
<reference evidence="13 14" key="1">
    <citation type="journal article" date="2015" name="Genome Announc.">
        <title>Expanding the biotechnology potential of lactobacilli through comparative genomics of 213 strains and associated genera.</title>
        <authorList>
            <person name="Sun Z."/>
            <person name="Harris H.M."/>
            <person name="McCann A."/>
            <person name="Guo C."/>
            <person name="Argimon S."/>
            <person name="Zhang W."/>
            <person name="Yang X."/>
            <person name="Jeffery I.B."/>
            <person name="Cooney J.C."/>
            <person name="Kagawa T.F."/>
            <person name="Liu W."/>
            <person name="Song Y."/>
            <person name="Salvetti E."/>
            <person name="Wrobel A."/>
            <person name="Rasinkangas P."/>
            <person name="Parkhill J."/>
            <person name="Rea M.C."/>
            <person name="O'Sullivan O."/>
            <person name="Ritari J."/>
            <person name="Douillard F.P."/>
            <person name="Paul Ross R."/>
            <person name="Yang R."/>
            <person name="Briner A.E."/>
            <person name="Felis G.E."/>
            <person name="de Vos W.M."/>
            <person name="Barrangou R."/>
            <person name="Klaenhammer T.R."/>
            <person name="Caufield P.W."/>
            <person name="Cui Y."/>
            <person name="Zhang H."/>
            <person name="O'Toole P.W."/>
        </authorList>
    </citation>
    <scope>NUCLEOTIDE SEQUENCE [LARGE SCALE GENOMIC DNA]</scope>
    <source>
        <strain evidence="13 14">DSM 20605</strain>
    </source>
</reference>
<dbReference type="SUPFAM" id="SSF53187">
    <property type="entry name" value="Zn-dependent exopeptidases"/>
    <property type="match status" value="1"/>
</dbReference>
<dbReference type="GO" id="GO:0045148">
    <property type="term" value="F:tripeptide aminopeptidase activity"/>
    <property type="evidence" value="ECO:0007669"/>
    <property type="project" value="UniProtKB-UniRule"/>
</dbReference>
<evidence type="ECO:0000256" key="5">
    <source>
        <dbReference type="ARBA" id="ARBA00022723"/>
    </source>
</evidence>
<dbReference type="CDD" id="cd03892">
    <property type="entry name" value="M20_peptT"/>
    <property type="match status" value="1"/>
</dbReference>
<feature type="binding site" evidence="11">
    <location>
        <position position="87"/>
    </location>
    <ligand>
        <name>Zn(2+)</name>
        <dbReference type="ChEBI" id="CHEBI:29105"/>
        <label>1</label>
    </ligand>
</feature>
<comment type="catalytic activity">
    <reaction evidence="1">
        <text>Release of the N-terminal residue from a tripeptide.</text>
        <dbReference type="EC" id="3.4.11.4"/>
    </reaction>
</comment>
<dbReference type="PIRSF" id="PIRSF037215">
    <property type="entry name" value="Peptidase_M20B"/>
    <property type="match status" value="1"/>
</dbReference>
<dbReference type="PANTHER" id="PTHR42994">
    <property type="entry name" value="PEPTIDASE T"/>
    <property type="match status" value="1"/>
</dbReference>
<evidence type="ECO:0000256" key="10">
    <source>
        <dbReference type="PIRSR" id="PIRSR037215-1"/>
    </source>
</evidence>
<dbReference type="eggNOG" id="COG2195">
    <property type="taxonomic scope" value="Bacteria"/>
</dbReference>
<comment type="cofactor">
    <cofactor evidence="11">
        <name>Zn(2+)</name>
        <dbReference type="ChEBI" id="CHEBI:29105"/>
    </cofactor>
    <text evidence="11">Binds 2 Zn(2+) ions per subunit.</text>
</comment>
<dbReference type="PANTHER" id="PTHR42994:SF2">
    <property type="entry name" value="PEPTIDASE"/>
    <property type="match status" value="1"/>
</dbReference>
<feature type="binding site" evidence="11">
    <location>
        <position position="206"/>
    </location>
    <ligand>
        <name>Zn(2+)</name>
        <dbReference type="ChEBI" id="CHEBI:29105"/>
        <label>1</label>
    </ligand>
</feature>
<dbReference type="PROSITE" id="PS00759">
    <property type="entry name" value="ARGE_DAPE_CPG2_2"/>
    <property type="match status" value="1"/>
</dbReference>
<dbReference type="NCBIfam" id="NF009920">
    <property type="entry name" value="PRK13381.1"/>
    <property type="match status" value="1"/>
</dbReference>
<comment type="caution">
    <text evidence="13">The sequence shown here is derived from an EMBL/GenBank/DDBJ whole genome shotgun (WGS) entry which is preliminary data.</text>
</comment>
<name>A0A0R2CKD3_9LACO</name>
<dbReference type="EMBL" id="AYYX01000015">
    <property type="protein sequence ID" value="KRM89001.1"/>
    <property type="molecule type" value="Genomic_DNA"/>
</dbReference>